<dbReference type="GeneID" id="93480224"/>
<sequence length="76" mass="9574">MRKYENVPGYSLLTEEQKQLLKETNRRHQRAWESEKKKAEHSVEQMKKVEWDRQEKCLKVYYEKDWYHYSLDGSWY</sequence>
<name>A0ABD8B2R5_PAEAM</name>
<evidence type="ECO:0000313" key="1">
    <source>
        <dbReference type="EMBL" id="WWP24123.1"/>
    </source>
</evidence>
<gene>
    <name evidence="1" type="ORF">V6668_32125</name>
</gene>
<accession>A0ABD8B2R5</accession>
<geneLocation type="plasmid" evidence="1 2">
    <name>pY5S7-2</name>
</geneLocation>
<protein>
    <submittedName>
        <fullName evidence="1">Uncharacterized protein</fullName>
    </submittedName>
</protein>
<dbReference type="EMBL" id="CP145894">
    <property type="protein sequence ID" value="WWP24123.1"/>
    <property type="molecule type" value="Genomic_DNA"/>
</dbReference>
<keyword evidence="1" id="KW-0614">Plasmid</keyword>
<dbReference type="Proteomes" id="UP001364764">
    <property type="component" value="Plasmid pY5S7-2"/>
</dbReference>
<evidence type="ECO:0000313" key="2">
    <source>
        <dbReference type="Proteomes" id="UP001364764"/>
    </source>
</evidence>
<reference evidence="1 2" key="1">
    <citation type="submission" date="2024-02" db="EMBL/GenBank/DDBJ databases">
        <title>Complete sequences of two Paenibacillus sp. strains and one Lysinibacillus strain isolated from the environment on STAA medium highlight biotechnological potential.</title>
        <authorList>
            <person name="Attere S.A."/>
            <person name="Piche L.C."/>
            <person name="Intertaglia L."/>
            <person name="Lami R."/>
            <person name="Charette S.J."/>
            <person name="Vincent A.T."/>
        </authorList>
    </citation>
    <scope>NUCLEOTIDE SEQUENCE [LARGE SCALE GENOMIC DNA]</scope>
    <source>
        <strain evidence="1 2">Y5S-7</strain>
        <plasmid evidence="1 2">pY5S7-2</plasmid>
    </source>
</reference>
<organism evidence="1 2">
    <name type="scientific">Paenibacillus amylolyticus</name>
    <dbReference type="NCBI Taxonomy" id="1451"/>
    <lineage>
        <taxon>Bacteria</taxon>
        <taxon>Bacillati</taxon>
        <taxon>Bacillota</taxon>
        <taxon>Bacilli</taxon>
        <taxon>Bacillales</taxon>
        <taxon>Paenibacillaceae</taxon>
        <taxon>Paenibacillus</taxon>
    </lineage>
</organism>
<dbReference type="RefSeq" id="WP_338709212.1">
    <property type="nucleotide sequence ID" value="NZ_CP145894.1"/>
</dbReference>
<proteinExistence type="predicted"/>
<dbReference type="AlphaFoldDB" id="A0ABD8B2R5"/>